<dbReference type="OrthoDB" id="743479at2"/>
<protein>
    <submittedName>
        <fullName evidence="1">Uncharacterized protein</fullName>
    </submittedName>
</protein>
<dbReference type="AlphaFoldDB" id="A0A1H7TJB9"/>
<reference evidence="2" key="1">
    <citation type="submission" date="2016-10" db="EMBL/GenBank/DDBJ databases">
        <authorList>
            <person name="Varghese N."/>
            <person name="Submissions S."/>
        </authorList>
    </citation>
    <scope>NUCLEOTIDE SEQUENCE [LARGE SCALE GENOMIC DNA]</scope>
    <source>
        <strain evidence="2">Jip14</strain>
    </source>
</reference>
<accession>A0A1H7TJB9</accession>
<dbReference type="Proteomes" id="UP000198916">
    <property type="component" value="Unassembled WGS sequence"/>
</dbReference>
<evidence type="ECO:0000313" key="2">
    <source>
        <dbReference type="Proteomes" id="UP000198916"/>
    </source>
</evidence>
<proteinExistence type="predicted"/>
<dbReference type="EMBL" id="FNZR01000011">
    <property type="protein sequence ID" value="SEL84803.1"/>
    <property type="molecule type" value="Genomic_DNA"/>
</dbReference>
<organism evidence="1 2">
    <name type="scientific">Parapedobacter koreensis</name>
    <dbReference type="NCBI Taxonomy" id="332977"/>
    <lineage>
        <taxon>Bacteria</taxon>
        <taxon>Pseudomonadati</taxon>
        <taxon>Bacteroidota</taxon>
        <taxon>Sphingobacteriia</taxon>
        <taxon>Sphingobacteriales</taxon>
        <taxon>Sphingobacteriaceae</taxon>
        <taxon>Parapedobacter</taxon>
    </lineage>
</organism>
<gene>
    <name evidence="1" type="ORF">SAMN05421740_11199</name>
</gene>
<keyword evidence="2" id="KW-1185">Reference proteome</keyword>
<name>A0A1H7TJB9_9SPHI</name>
<dbReference type="RefSeq" id="WP_090608690.1">
    <property type="nucleotide sequence ID" value="NZ_FNZR01000011.1"/>
</dbReference>
<sequence>MSYPEKFIADISRLSFVRHNKGLRALKADTTGLLTTFQYEKIDEGCYIFLFDMEALRDMDITLNSDRTIEYYCLSYQLIRGGVNKMPTEATLLRYQDGQI</sequence>
<evidence type="ECO:0000313" key="1">
    <source>
        <dbReference type="EMBL" id="SEL84803.1"/>
    </source>
</evidence>